<evidence type="ECO:0000256" key="1">
    <source>
        <dbReference type="ARBA" id="ARBA00001936"/>
    </source>
</evidence>
<dbReference type="InterPro" id="IPR000086">
    <property type="entry name" value="NUDIX_hydrolase_dom"/>
</dbReference>
<keyword evidence="6" id="KW-0464">Manganese</keyword>
<protein>
    <submittedName>
        <fullName evidence="8">NUDIX domain-containing protein</fullName>
    </submittedName>
</protein>
<evidence type="ECO:0000256" key="6">
    <source>
        <dbReference type="ARBA" id="ARBA00023211"/>
    </source>
</evidence>
<evidence type="ECO:0000259" key="7">
    <source>
        <dbReference type="PROSITE" id="PS51462"/>
    </source>
</evidence>
<gene>
    <name evidence="8" type="ORF">OXIME_001196</name>
</gene>
<dbReference type="InterPro" id="IPR045121">
    <property type="entry name" value="CoAse"/>
</dbReference>
<dbReference type="PANTHER" id="PTHR12992:SF11">
    <property type="entry name" value="MITOCHONDRIAL COENZYME A DIPHOSPHATASE NUDT8"/>
    <property type="match status" value="1"/>
</dbReference>
<dbReference type="SUPFAM" id="SSF55811">
    <property type="entry name" value="Nudix"/>
    <property type="match status" value="1"/>
</dbReference>
<reference evidence="8 9" key="1">
    <citation type="submission" date="2023-09" db="EMBL/GenBank/DDBJ databases">
        <authorList>
            <person name="Golyshina O.V."/>
            <person name="Lunev E.A."/>
            <person name="Bargiela R."/>
            <person name="Gaines M.C."/>
            <person name="Daum B."/>
            <person name="Bale N.J."/>
            <person name="Koenen M."/>
            <person name="Sinninghe Damst J.S."/>
            <person name="Yakimov M."/>
            <person name="Golyshin P.N."/>
        </authorList>
    </citation>
    <scope>NUCLEOTIDE SEQUENCE [LARGE SCALE GENOMIC DNA]</scope>
    <source>
        <strain evidence="8 9">M1</strain>
    </source>
</reference>
<comment type="cofactor">
    <cofactor evidence="1">
        <name>Mn(2+)</name>
        <dbReference type="ChEBI" id="CHEBI:29035"/>
    </cofactor>
</comment>
<sequence length="161" mass="18467">MENTREDILHRSEAAVGIVYCKGEILLIKRMEREDDPWTGQIALPGGFSRPGEMPQETVIREVMEEVNMGFSKESIFAQLEPKSPNRASWVKVYPFILKAESLTGYSPGPEVSEVRKVRLDVRVPSHTESGYESFIFQDWIVWGLTYRILVDFIAFENKPV</sequence>
<dbReference type="AlphaFoldDB" id="A0AAX4NID6"/>
<evidence type="ECO:0000256" key="3">
    <source>
        <dbReference type="ARBA" id="ARBA00022723"/>
    </source>
</evidence>
<dbReference type="GO" id="GO:0010945">
    <property type="term" value="F:coenzyme A diphosphatase activity"/>
    <property type="evidence" value="ECO:0007669"/>
    <property type="project" value="InterPro"/>
</dbReference>
<dbReference type="PANTHER" id="PTHR12992">
    <property type="entry name" value="NUDIX HYDROLASE"/>
    <property type="match status" value="1"/>
</dbReference>
<dbReference type="GeneID" id="95967933"/>
<dbReference type="Gene3D" id="3.90.79.10">
    <property type="entry name" value="Nucleoside Triphosphate Pyrophosphohydrolase"/>
    <property type="match status" value="1"/>
</dbReference>
<dbReference type="RefSeq" id="WP_393970951.1">
    <property type="nucleotide sequence ID" value="NZ_CP133772.1"/>
</dbReference>
<dbReference type="InterPro" id="IPR015797">
    <property type="entry name" value="NUDIX_hydrolase-like_dom_sf"/>
</dbReference>
<dbReference type="InterPro" id="IPR020084">
    <property type="entry name" value="NUDIX_hydrolase_CS"/>
</dbReference>
<evidence type="ECO:0000256" key="5">
    <source>
        <dbReference type="ARBA" id="ARBA00022842"/>
    </source>
</evidence>
<dbReference type="Pfam" id="PF00293">
    <property type="entry name" value="NUDIX"/>
    <property type="match status" value="1"/>
</dbReference>
<dbReference type="GO" id="GO:0046872">
    <property type="term" value="F:metal ion binding"/>
    <property type="evidence" value="ECO:0007669"/>
    <property type="project" value="UniProtKB-KW"/>
</dbReference>
<dbReference type="PROSITE" id="PS51462">
    <property type="entry name" value="NUDIX"/>
    <property type="match status" value="1"/>
</dbReference>
<organism evidence="8 9">
    <name type="scientific">Oxyplasma meridianum</name>
    <dbReference type="NCBI Taxonomy" id="3073602"/>
    <lineage>
        <taxon>Archaea</taxon>
        <taxon>Methanobacteriati</taxon>
        <taxon>Thermoplasmatota</taxon>
        <taxon>Thermoplasmata</taxon>
        <taxon>Thermoplasmatales</taxon>
        <taxon>Thermoplasmataceae</taxon>
        <taxon>Oxyplasma</taxon>
    </lineage>
</organism>
<proteinExistence type="predicted"/>
<dbReference type="KEGG" id="omr:OXIME_001196"/>
<comment type="cofactor">
    <cofactor evidence="2">
        <name>Mg(2+)</name>
        <dbReference type="ChEBI" id="CHEBI:18420"/>
    </cofactor>
</comment>
<keyword evidence="4" id="KW-0378">Hydrolase</keyword>
<evidence type="ECO:0000313" key="8">
    <source>
        <dbReference type="EMBL" id="WYY00617.1"/>
    </source>
</evidence>
<dbReference type="PROSITE" id="PS00893">
    <property type="entry name" value="NUDIX_BOX"/>
    <property type="match status" value="1"/>
</dbReference>
<name>A0AAX4NID6_9ARCH</name>
<feature type="domain" description="Nudix hydrolase" evidence="7">
    <location>
        <begin position="8"/>
        <end position="142"/>
    </location>
</feature>
<evidence type="ECO:0000256" key="2">
    <source>
        <dbReference type="ARBA" id="ARBA00001946"/>
    </source>
</evidence>
<dbReference type="Proteomes" id="UP001451606">
    <property type="component" value="Chromosome"/>
</dbReference>
<evidence type="ECO:0000256" key="4">
    <source>
        <dbReference type="ARBA" id="ARBA00022801"/>
    </source>
</evidence>
<accession>A0AAX4NID6</accession>
<keyword evidence="9" id="KW-1185">Reference proteome</keyword>
<dbReference type="EMBL" id="CP133772">
    <property type="protein sequence ID" value="WYY00617.1"/>
    <property type="molecule type" value="Genomic_DNA"/>
</dbReference>
<keyword evidence="5" id="KW-0460">Magnesium</keyword>
<keyword evidence="3" id="KW-0479">Metal-binding</keyword>
<evidence type="ECO:0000313" key="9">
    <source>
        <dbReference type="Proteomes" id="UP001451606"/>
    </source>
</evidence>